<accession>A0ABD2XP68</accession>
<protein>
    <submittedName>
        <fullName evidence="4">Uncharacterized protein</fullName>
    </submittedName>
</protein>
<dbReference type="PANTHER" id="PTHR24161">
    <property type="entry name" value="ANK_REP_REGION DOMAIN-CONTAINING PROTEIN-RELATED"/>
    <property type="match status" value="1"/>
</dbReference>
<evidence type="ECO:0000313" key="4">
    <source>
        <dbReference type="EMBL" id="KAL3407137.1"/>
    </source>
</evidence>
<organism evidence="4 5">
    <name type="scientific">Trichogramma kaykai</name>
    <dbReference type="NCBI Taxonomy" id="54128"/>
    <lineage>
        <taxon>Eukaryota</taxon>
        <taxon>Metazoa</taxon>
        <taxon>Ecdysozoa</taxon>
        <taxon>Arthropoda</taxon>
        <taxon>Hexapoda</taxon>
        <taxon>Insecta</taxon>
        <taxon>Pterygota</taxon>
        <taxon>Neoptera</taxon>
        <taxon>Endopterygota</taxon>
        <taxon>Hymenoptera</taxon>
        <taxon>Apocrita</taxon>
        <taxon>Proctotrupomorpha</taxon>
        <taxon>Chalcidoidea</taxon>
        <taxon>Trichogrammatidae</taxon>
        <taxon>Trichogramma</taxon>
    </lineage>
</organism>
<gene>
    <name evidence="4" type="ORF">TKK_000684</name>
</gene>
<evidence type="ECO:0000256" key="2">
    <source>
        <dbReference type="ARBA" id="ARBA00023043"/>
    </source>
</evidence>
<dbReference type="Proteomes" id="UP001627154">
    <property type="component" value="Unassembled WGS sequence"/>
</dbReference>
<dbReference type="Pfam" id="PF12796">
    <property type="entry name" value="Ank_2"/>
    <property type="match status" value="2"/>
</dbReference>
<dbReference type="PROSITE" id="PS50088">
    <property type="entry name" value="ANK_REPEAT"/>
    <property type="match status" value="4"/>
</dbReference>
<dbReference type="AlphaFoldDB" id="A0ABD2XP68"/>
<sequence length="573" mass="67113">MGSLKHVGKTDISVELYDKFSSSPSEVKKNKLPVNHSKQKKLELLKILIENTNWKVNKERRRFLEQFHFLIQNWLGKLPDLRDYFQQKEIDLLLSDCISYCDEDDNYQGKLIIKFVARSGYTDEPDVDENDKLLSRRTTPIHHAARKENFYHMEEFFKIYNRLDVNYTDEFGFTHFHAACMSGNKEIVKKFLKLGWSPNYHEKNSSDPPLHLAIKHEHKEVIELLLRSGADQNLANTQGSRPLHIICQMQGHNHLVDIFFKINHDLNNTLEFDAQDDLGNTPLHLALYYDNKKEVELLLRRGANPNLANDNGLTPLHIISRRREGNIDDNGLVRLFFKINDERKQKVQVNDVDKFGRTPLQLAVANVFPHVVDLILNHGADLDSFVFPKERHFAKRLEPGFYENCQDFKLRKASGILIIVERLEKKGFILDRINALTIIKLFTRLGLFEKISVLDEHWYKDEEFARKAKKIMVNRSLSLYKVVRSRPEDVEKRLIYEDFFAFARANNYCFIPERYHKICTAHLSKILLKRFSQRWALDCLVGANELLKDDQEWTRKSLWNICMSLEVSGQISG</sequence>
<dbReference type="InterPro" id="IPR036770">
    <property type="entry name" value="Ankyrin_rpt-contain_sf"/>
</dbReference>
<dbReference type="Gene3D" id="1.25.40.20">
    <property type="entry name" value="Ankyrin repeat-containing domain"/>
    <property type="match status" value="2"/>
</dbReference>
<evidence type="ECO:0000313" key="5">
    <source>
        <dbReference type="Proteomes" id="UP001627154"/>
    </source>
</evidence>
<comment type="caution">
    <text evidence="4">The sequence shown here is derived from an EMBL/GenBank/DDBJ whole genome shotgun (WGS) entry which is preliminary data.</text>
</comment>
<reference evidence="4 5" key="1">
    <citation type="journal article" date="2024" name="bioRxiv">
        <title>A reference genome for Trichogramma kaykai: A tiny desert-dwelling parasitoid wasp with competing sex-ratio distorters.</title>
        <authorList>
            <person name="Culotta J."/>
            <person name="Lindsey A.R."/>
        </authorList>
    </citation>
    <scope>NUCLEOTIDE SEQUENCE [LARGE SCALE GENOMIC DNA]</scope>
    <source>
        <strain evidence="4 5">KSX58</strain>
    </source>
</reference>
<dbReference type="InterPro" id="IPR002110">
    <property type="entry name" value="Ankyrin_rpt"/>
</dbReference>
<feature type="repeat" description="ANK" evidence="3">
    <location>
        <begin position="278"/>
        <end position="310"/>
    </location>
</feature>
<evidence type="ECO:0000256" key="3">
    <source>
        <dbReference type="PROSITE-ProRule" id="PRU00023"/>
    </source>
</evidence>
<feature type="repeat" description="ANK" evidence="3">
    <location>
        <begin position="171"/>
        <end position="203"/>
    </location>
</feature>
<dbReference type="SMART" id="SM00248">
    <property type="entry name" value="ANK"/>
    <property type="match status" value="7"/>
</dbReference>
<feature type="repeat" description="ANK" evidence="3">
    <location>
        <begin position="355"/>
        <end position="383"/>
    </location>
</feature>
<name>A0ABD2XP68_9HYME</name>
<keyword evidence="1" id="KW-0677">Repeat</keyword>
<feature type="repeat" description="ANK" evidence="3">
    <location>
        <begin position="205"/>
        <end position="237"/>
    </location>
</feature>
<keyword evidence="2 3" id="KW-0040">ANK repeat</keyword>
<dbReference type="PRINTS" id="PR01415">
    <property type="entry name" value="ANKYRIN"/>
</dbReference>
<dbReference type="PROSITE" id="PS50297">
    <property type="entry name" value="ANK_REP_REGION"/>
    <property type="match status" value="3"/>
</dbReference>
<proteinExistence type="predicted"/>
<dbReference type="EMBL" id="JBJJXI010000015">
    <property type="protein sequence ID" value="KAL3407137.1"/>
    <property type="molecule type" value="Genomic_DNA"/>
</dbReference>
<dbReference type="Pfam" id="PF00023">
    <property type="entry name" value="Ank"/>
    <property type="match status" value="1"/>
</dbReference>
<evidence type="ECO:0000256" key="1">
    <source>
        <dbReference type="ARBA" id="ARBA00022737"/>
    </source>
</evidence>
<dbReference type="SUPFAM" id="SSF48403">
    <property type="entry name" value="Ankyrin repeat"/>
    <property type="match status" value="1"/>
</dbReference>
<dbReference type="PANTHER" id="PTHR24161:SF85">
    <property type="entry name" value="PALMITOYLTRANSFERASE HIP14"/>
    <property type="match status" value="1"/>
</dbReference>
<keyword evidence="5" id="KW-1185">Reference proteome</keyword>